<feature type="transmembrane region" description="Helical" evidence="14">
    <location>
        <begin position="32"/>
        <end position="51"/>
    </location>
</feature>
<evidence type="ECO:0000256" key="12">
    <source>
        <dbReference type="ARBA" id="ARBA00040743"/>
    </source>
</evidence>
<proteinExistence type="inferred from homology"/>
<dbReference type="Gene3D" id="1.10.4030.10">
    <property type="entry name" value="Porin chaperone SurA, peptide-binding domain"/>
    <property type="match status" value="1"/>
</dbReference>
<keyword evidence="3" id="KW-1003">Cell membrane</keyword>
<evidence type="ECO:0000256" key="6">
    <source>
        <dbReference type="ARBA" id="ARBA00022989"/>
    </source>
</evidence>
<evidence type="ECO:0000313" key="16">
    <source>
        <dbReference type="EMBL" id="PYD69360.1"/>
    </source>
</evidence>
<dbReference type="PANTHER" id="PTHR47529:SF1">
    <property type="entry name" value="PERIPLASMIC CHAPERONE PPID"/>
    <property type="match status" value="1"/>
</dbReference>
<keyword evidence="6 14" id="KW-1133">Transmembrane helix</keyword>
<keyword evidence="8" id="KW-0143">Chaperone</keyword>
<feature type="domain" description="PpiC" evidence="15">
    <location>
        <begin position="272"/>
        <end position="392"/>
    </location>
</feature>
<dbReference type="InterPro" id="IPR046357">
    <property type="entry name" value="PPIase_dom_sf"/>
</dbReference>
<evidence type="ECO:0000256" key="13">
    <source>
        <dbReference type="ARBA" id="ARBA00042775"/>
    </source>
</evidence>
<evidence type="ECO:0000256" key="7">
    <source>
        <dbReference type="ARBA" id="ARBA00023136"/>
    </source>
</evidence>
<feature type="transmembrane region" description="Helical" evidence="14">
    <location>
        <begin position="7"/>
        <end position="26"/>
    </location>
</feature>
<keyword evidence="4" id="KW-0997">Cell inner membrane</keyword>
<evidence type="ECO:0000256" key="9">
    <source>
        <dbReference type="ARBA" id="ARBA00030642"/>
    </source>
</evidence>
<dbReference type="EMBL" id="NKUB01000011">
    <property type="protein sequence ID" value="PYD69360.1"/>
    <property type="molecule type" value="Genomic_DNA"/>
</dbReference>
<protein>
    <recommendedName>
        <fullName evidence="2">Parvulin-like PPIase</fullName>
    </recommendedName>
    <alternativeName>
        <fullName evidence="9">Peptidyl-prolyl cis-trans isomerase plp</fullName>
    </alternativeName>
    <alternativeName>
        <fullName evidence="12">Periplasmic chaperone PpiD</fullName>
    </alternativeName>
    <alternativeName>
        <fullName evidence="13">Periplasmic folding chaperone</fullName>
    </alternativeName>
    <alternativeName>
        <fullName evidence="10">Rotamase plp</fullName>
    </alternativeName>
</protein>
<comment type="subcellular location">
    <subcellularLocation>
        <location evidence="1">Cell inner membrane</location>
        <topology evidence="1">Single-pass type II membrane protein</topology>
        <orientation evidence="1">Periplasmic side</orientation>
    </subcellularLocation>
</comment>
<dbReference type="Pfam" id="PF13145">
    <property type="entry name" value="Rotamase_2"/>
    <property type="match status" value="1"/>
</dbReference>
<dbReference type="GO" id="GO:0005886">
    <property type="term" value="C:plasma membrane"/>
    <property type="evidence" value="ECO:0007669"/>
    <property type="project" value="UniProtKB-SubCell"/>
</dbReference>
<accession>A0A2V4RB63</accession>
<dbReference type="SUPFAM" id="SSF109998">
    <property type="entry name" value="Triger factor/SurA peptide-binding domain-like"/>
    <property type="match status" value="1"/>
</dbReference>
<dbReference type="InterPro" id="IPR027304">
    <property type="entry name" value="Trigger_fact/SurA_dom_sf"/>
</dbReference>
<evidence type="ECO:0000256" key="11">
    <source>
        <dbReference type="ARBA" id="ARBA00038408"/>
    </source>
</evidence>
<evidence type="ECO:0000256" key="4">
    <source>
        <dbReference type="ARBA" id="ARBA00022519"/>
    </source>
</evidence>
<evidence type="ECO:0000256" key="10">
    <source>
        <dbReference type="ARBA" id="ARBA00031484"/>
    </source>
</evidence>
<name>A0A2V4RB63_9PROT</name>
<evidence type="ECO:0000256" key="8">
    <source>
        <dbReference type="ARBA" id="ARBA00023186"/>
    </source>
</evidence>
<evidence type="ECO:0000259" key="15">
    <source>
        <dbReference type="Pfam" id="PF13145"/>
    </source>
</evidence>
<sequence length="663" mass="70918">MVRTPCSIRLCLGAGAGFFMLSFLYRVFVDSWVGRIVAGLFFLAFIGFGVGDVLMNIGTERADVVARVGDRPILVQSYQNALQSEMPQVAQSMHLSDPSQIPAATREQIAQQVLTRLVLQAEIAEAADRHGLIVPDSVVRDEIFSIPAFRGRDGQFDRALFNDRLRRTGMSEGRLVELVRQEQASRVLLQPIRDGATVPAVMARRLFDFEAQTRTIDLVRVPFDSQPVTATPTAAQLARYHANHPWEFVAPEFRHARIVVLSADTIGRQIAISDDDLHKAYDAQAQTFNAPERRDVQIVTVPTEARATALRAQWTDASAWAQVQKDAGKDAAAVELPGMKVTDVPSADLGRQVFAAPANATQGPVKSEGGWVVFRVTGITPAHATPFDEVRQALHDQIAHARAQAVLADRVQKVQDAIAGGGLDSIPADLGATAVSGDVDASGLTHDGAPAPIPGSDAVRQAVVARIFSQAKGANPELVQGPDGVWYAVSVDGVTPGHALTLAEAGARVNAAWLADARRHMADQQATTYYTQAQAQGGLGHVSPAIAGLEHSQPISPMQPAPEIPREVAALIFRLTQPGQGVMTEAGDMYVVATLTAINHPDPATQKTLYDRVRAGLTQSMGDDLEMGYGNALEGVVKPKPNNAAIRAVMADVTGSQNTGTAQ</sequence>
<evidence type="ECO:0000256" key="14">
    <source>
        <dbReference type="SAM" id="Phobius"/>
    </source>
</evidence>
<dbReference type="Pfam" id="PF13624">
    <property type="entry name" value="SurA_N_3"/>
    <property type="match status" value="1"/>
</dbReference>
<comment type="caution">
    <text evidence="16">The sequence shown here is derived from an EMBL/GenBank/DDBJ whole genome shotgun (WGS) entry which is preliminary data.</text>
</comment>
<keyword evidence="7 14" id="KW-0472">Membrane</keyword>
<dbReference type="PANTHER" id="PTHR47529">
    <property type="entry name" value="PEPTIDYL-PROLYL CIS-TRANS ISOMERASE D"/>
    <property type="match status" value="1"/>
</dbReference>
<dbReference type="RefSeq" id="WP_110556968.1">
    <property type="nucleotide sequence ID" value="NZ_NKUB01000011.1"/>
</dbReference>
<evidence type="ECO:0000313" key="17">
    <source>
        <dbReference type="Proteomes" id="UP000247371"/>
    </source>
</evidence>
<dbReference type="InterPro" id="IPR052029">
    <property type="entry name" value="PpiD_chaperone"/>
</dbReference>
<dbReference type="AlphaFoldDB" id="A0A2V4RB63"/>
<evidence type="ECO:0000256" key="1">
    <source>
        <dbReference type="ARBA" id="ARBA00004382"/>
    </source>
</evidence>
<keyword evidence="5 14" id="KW-0812">Transmembrane</keyword>
<dbReference type="InterPro" id="IPR000297">
    <property type="entry name" value="PPIase_PpiC"/>
</dbReference>
<dbReference type="Gene3D" id="3.10.50.40">
    <property type="match status" value="1"/>
</dbReference>
<comment type="similarity">
    <text evidence="11">Belongs to the PpiD chaperone family.</text>
</comment>
<evidence type="ECO:0000256" key="2">
    <source>
        <dbReference type="ARBA" id="ARBA00018370"/>
    </source>
</evidence>
<dbReference type="GO" id="GO:0003755">
    <property type="term" value="F:peptidyl-prolyl cis-trans isomerase activity"/>
    <property type="evidence" value="ECO:0007669"/>
    <property type="project" value="InterPro"/>
</dbReference>
<gene>
    <name evidence="16" type="ORF">CFR76_09710</name>
</gene>
<evidence type="ECO:0000256" key="5">
    <source>
        <dbReference type="ARBA" id="ARBA00022692"/>
    </source>
</evidence>
<dbReference type="Proteomes" id="UP000247371">
    <property type="component" value="Unassembled WGS sequence"/>
</dbReference>
<evidence type="ECO:0000256" key="3">
    <source>
        <dbReference type="ARBA" id="ARBA00022475"/>
    </source>
</evidence>
<keyword evidence="16" id="KW-0413">Isomerase</keyword>
<keyword evidence="17" id="KW-1185">Reference proteome</keyword>
<reference evidence="16 17" key="1">
    <citation type="submission" date="2017-07" db="EMBL/GenBank/DDBJ databases">
        <title>A draft genome sequence of Komagataeibacter swingsii LMG 22125.</title>
        <authorList>
            <person name="Skraban J."/>
            <person name="Cleenwerck I."/>
            <person name="Vandamme P."/>
            <person name="Trcek J."/>
        </authorList>
    </citation>
    <scope>NUCLEOTIDE SEQUENCE [LARGE SCALE GENOMIC DNA]</scope>
    <source>
        <strain evidence="16 17">LMG 22125</strain>
    </source>
</reference>
<organism evidence="16 17">
    <name type="scientific">Komagataeibacter swingsii</name>
    <dbReference type="NCBI Taxonomy" id="215220"/>
    <lineage>
        <taxon>Bacteria</taxon>
        <taxon>Pseudomonadati</taxon>
        <taxon>Pseudomonadota</taxon>
        <taxon>Alphaproteobacteria</taxon>
        <taxon>Acetobacterales</taxon>
        <taxon>Acetobacteraceae</taxon>
        <taxon>Komagataeibacter</taxon>
    </lineage>
</organism>